<dbReference type="SUPFAM" id="SSF53335">
    <property type="entry name" value="S-adenosyl-L-methionine-dependent methyltransferases"/>
    <property type="match status" value="1"/>
</dbReference>
<dbReference type="GO" id="GO:0032259">
    <property type="term" value="P:methylation"/>
    <property type="evidence" value="ECO:0007669"/>
    <property type="project" value="UniProtKB-KW"/>
</dbReference>
<dbReference type="PANTHER" id="PTHR43591">
    <property type="entry name" value="METHYLTRANSFERASE"/>
    <property type="match status" value="1"/>
</dbReference>
<feature type="region of interest" description="Disordered" evidence="1">
    <location>
        <begin position="26"/>
        <end position="49"/>
    </location>
</feature>
<evidence type="ECO:0000256" key="1">
    <source>
        <dbReference type="SAM" id="MobiDB-lite"/>
    </source>
</evidence>
<dbReference type="GeneID" id="73904696"/>
<protein>
    <submittedName>
        <fullName evidence="3">Class I SAM-dependent methyltransferase</fullName>
        <ecNumber evidence="3">2.1.1.-</ecNumber>
    </submittedName>
</protein>
<evidence type="ECO:0000313" key="4">
    <source>
        <dbReference type="Proteomes" id="UP001595846"/>
    </source>
</evidence>
<reference evidence="3 4" key="1">
    <citation type="journal article" date="2019" name="Int. J. Syst. Evol. Microbiol.">
        <title>The Global Catalogue of Microorganisms (GCM) 10K type strain sequencing project: providing services to taxonomists for standard genome sequencing and annotation.</title>
        <authorList>
            <consortium name="The Broad Institute Genomics Platform"/>
            <consortium name="The Broad Institute Genome Sequencing Center for Infectious Disease"/>
            <person name="Wu L."/>
            <person name="Ma J."/>
        </authorList>
    </citation>
    <scope>NUCLEOTIDE SEQUENCE [LARGE SCALE GENOMIC DNA]</scope>
    <source>
        <strain evidence="3 4">IBRC-M 10256</strain>
    </source>
</reference>
<organism evidence="3 4">
    <name type="scientific">Halovivax cerinus</name>
    <dbReference type="NCBI Taxonomy" id="1487865"/>
    <lineage>
        <taxon>Archaea</taxon>
        <taxon>Methanobacteriati</taxon>
        <taxon>Methanobacteriota</taxon>
        <taxon>Stenosarchaea group</taxon>
        <taxon>Halobacteria</taxon>
        <taxon>Halobacteriales</taxon>
        <taxon>Natrialbaceae</taxon>
        <taxon>Halovivax</taxon>
    </lineage>
</organism>
<gene>
    <name evidence="3" type="ORF">ACFOUR_01960</name>
</gene>
<dbReference type="PANTHER" id="PTHR43591:SF24">
    <property type="entry name" value="2-METHOXY-6-POLYPRENYL-1,4-BENZOQUINOL METHYLASE, MITOCHONDRIAL"/>
    <property type="match status" value="1"/>
</dbReference>
<sequence length="271" mass="29361">MDEIRSANRRLWDEWSDDFQALWNANTADGEHPPAPNPFADDAPGGSQPDLLPTVEGLDVVELGCGGGQGSVGAAIDGADTVVGVDFSAAQLEHARHLRNHYGVDARFVRGDVTALPLPDDSFDAAFSGWVFQMVPNLDACLSEAHRVLRPDGVLVFSVPHPVYECFDPETGQFRRSYHADPRRTITIDDAYESDLVVFDRAVGELHDAAEAAGFDVRRVLEPEGDDTGSDDTAADDTGSDDEGDDGPPVSDRQDLTALVPQTLRFWATVR</sequence>
<dbReference type="EC" id="2.1.1.-" evidence="3"/>
<keyword evidence="3" id="KW-0808">Transferase</keyword>
<evidence type="ECO:0000313" key="3">
    <source>
        <dbReference type="EMBL" id="MFC3957138.1"/>
    </source>
</evidence>
<keyword evidence="4" id="KW-1185">Reference proteome</keyword>
<feature type="region of interest" description="Disordered" evidence="1">
    <location>
        <begin position="222"/>
        <end position="256"/>
    </location>
</feature>
<keyword evidence="3" id="KW-0489">Methyltransferase</keyword>
<evidence type="ECO:0000259" key="2">
    <source>
        <dbReference type="Pfam" id="PF08241"/>
    </source>
</evidence>
<dbReference type="RefSeq" id="WP_256531931.1">
    <property type="nucleotide sequence ID" value="NZ_CP101824.1"/>
</dbReference>
<name>A0ABD5NJH4_9EURY</name>
<comment type="caution">
    <text evidence="3">The sequence shown here is derived from an EMBL/GenBank/DDBJ whole genome shotgun (WGS) entry which is preliminary data.</text>
</comment>
<dbReference type="Proteomes" id="UP001595846">
    <property type="component" value="Unassembled WGS sequence"/>
</dbReference>
<dbReference type="CDD" id="cd02440">
    <property type="entry name" value="AdoMet_MTases"/>
    <property type="match status" value="1"/>
</dbReference>
<dbReference type="Gene3D" id="3.40.50.150">
    <property type="entry name" value="Vaccinia Virus protein VP39"/>
    <property type="match status" value="1"/>
</dbReference>
<dbReference type="GO" id="GO:0008168">
    <property type="term" value="F:methyltransferase activity"/>
    <property type="evidence" value="ECO:0007669"/>
    <property type="project" value="UniProtKB-KW"/>
</dbReference>
<proteinExistence type="predicted"/>
<dbReference type="EMBL" id="JBHSAQ010000001">
    <property type="protein sequence ID" value="MFC3957138.1"/>
    <property type="molecule type" value="Genomic_DNA"/>
</dbReference>
<feature type="compositionally biased region" description="Acidic residues" evidence="1">
    <location>
        <begin position="223"/>
        <end position="246"/>
    </location>
</feature>
<dbReference type="InterPro" id="IPR029063">
    <property type="entry name" value="SAM-dependent_MTases_sf"/>
</dbReference>
<dbReference type="AlphaFoldDB" id="A0ABD5NJH4"/>
<dbReference type="Pfam" id="PF08241">
    <property type="entry name" value="Methyltransf_11"/>
    <property type="match status" value="1"/>
</dbReference>
<dbReference type="InterPro" id="IPR013216">
    <property type="entry name" value="Methyltransf_11"/>
</dbReference>
<accession>A0ABD5NJH4</accession>
<feature type="domain" description="Methyltransferase type 11" evidence="2">
    <location>
        <begin position="62"/>
        <end position="157"/>
    </location>
</feature>